<dbReference type="EMBL" id="FNHB01000012">
    <property type="protein sequence ID" value="SDN13344.1"/>
    <property type="molecule type" value="Genomic_DNA"/>
</dbReference>
<reference evidence="2 3" key="1">
    <citation type="submission" date="2016-10" db="EMBL/GenBank/DDBJ databases">
        <authorList>
            <person name="de Groot N.N."/>
        </authorList>
    </citation>
    <scope>NUCLEOTIDE SEQUENCE [LARGE SCALE GENOMIC DNA]</scope>
    <source>
        <strain evidence="2 3">DSM 1736</strain>
    </source>
</reference>
<evidence type="ECO:0000313" key="2">
    <source>
        <dbReference type="EMBL" id="SDN13344.1"/>
    </source>
</evidence>
<evidence type="ECO:0000313" key="3">
    <source>
        <dbReference type="Proteomes" id="UP000214880"/>
    </source>
</evidence>
<dbReference type="OrthoDB" id="1675044at2"/>
<dbReference type="AlphaFoldDB" id="A0A1G9YW43"/>
<keyword evidence="1" id="KW-0732">Signal</keyword>
<dbReference type="RefSeq" id="WP_092074780.1">
    <property type="nucleotide sequence ID" value="NZ_FNHB01000012.1"/>
</dbReference>
<protein>
    <recommendedName>
        <fullName evidence="4">Copper amine oxidase N-terminal domain-containing protein</fullName>
    </recommendedName>
</protein>
<evidence type="ECO:0008006" key="4">
    <source>
        <dbReference type="Google" id="ProtNLM"/>
    </source>
</evidence>
<name>A0A1G9YW43_9FIRM</name>
<feature type="chain" id="PRO_5011558064" description="Copper amine oxidase N-terminal domain-containing protein" evidence="1">
    <location>
        <begin position="24"/>
        <end position="352"/>
    </location>
</feature>
<feature type="signal peptide" evidence="1">
    <location>
        <begin position="1"/>
        <end position="23"/>
    </location>
</feature>
<gene>
    <name evidence="2" type="ORF">SAMN04488502_11291</name>
</gene>
<proteinExistence type="predicted"/>
<dbReference type="Proteomes" id="UP000214880">
    <property type="component" value="Unassembled WGS sequence"/>
</dbReference>
<organism evidence="2 3">
    <name type="scientific">Dendrosporobacter quercicolus</name>
    <dbReference type="NCBI Taxonomy" id="146817"/>
    <lineage>
        <taxon>Bacteria</taxon>
        <taxon>Bacillati</taxon>
        <taxon>Bacillota</taxon>
        <taxon>Negativicutes</taxon>
        <taxon>Selenomonadales</taxon>
        <taxon>Sporomusaceae</taxon>
        <taxon>Dendrosporobacter</taxon>
    </lineage>
</organism>
<dbReference type="STRING" id="146817.SAMN04488502_11291"/>
<keyword evidence="3" id="KW-1185">Reference proteome</keyword>
<accession>A0A1G9YW43</accession>
<sequence length="352" mass="38606">MKLLRKALPLFVLMLSLNGIAFATEYKLTGRDVQNLPEWPVTISAYGGKLLLSDSPEMVPGDGITYQDTVSGDFRIFFHHVNDTKEPKKIVVLLENPGDYPANITVLRYGLGGPSSDYLRVGKDAQLQYLQNNNLYLVEVAGHDSKLLDFNLGQMIVEPGMLVNGIYDIQSDQPVTVKVMMLPVAEDFASFADKARILPADEHRLRGTFDGKDRLVIGNKAYTSKAGPVAVTLADPQLNHYVSGIDATDGSDVLNYGNYGIVYKLFLPTVHNDKIAYYLNPRGGVYAGGIGVKYRHQYESVLETPAGQLYFGENKITDFEHLGTFAGGQSVWLTFSPPGASNLPVKVVVGPE</sequence>
<evidence type="ECO:0000256" key="1">
    <source>
        <dbReference type="SAM" id="SignalP"/>
    </source>
</evidence>